<protein>
    <submittedName>
        <fullName evidence="1">Uncharacterized protein</fullName>
    </submittedName>
</protein>
<sequence length="142" mass="15716">MSKFGQFFITDFDSFRRETSGATRSPPSCGCLFRQGAPSEGGPSGGHMGWRFLGVSRPVLSIKPIIIYVRSSFSAHTPPSGRLIEKKVEFVSLPISTTILTRKTSGATRRPPSGGWLLRQKAAKKVEIWSNFLYCGFRLLMT</sequence>
<evidence type="ECO:0000313" key="1">
    <source>
        <dbReference type="EMBL" id="CAG6700654.1"/>
    </source>
</evidence>
<dbReference type="AlphaFoldDB" id="A0A8D8XMP2"/>
<accession>A0A8D8XMP2</accession>
<name>A0A8D8XMP2_9HEMI</name>
<organism evidence="1">
    <name type="scientific">Cacopsylla melanoneura</name>
    <dbReference type="NCBI Taxonomy" id="428564"/>
    <lineage>
        <taxon>Eukaryota</taxon>
        <taxon>Metazoa</taxon>
        <taxon>Ecdysozoa</taxon>
        <taxon>Arthropoda</taxon>
        <taxon>Hexapoda</taxon>
        <taxon>Insecta</taxon>
        <taxon>Pterygota</taxon>
        <taxon>Neoptera</taxon>
        <taxon>Paraneoptera</taxon>
        <taxon>Hemiptera</taxon>
        <taxon>Sternorrhyncha</taxon>
        <taxon>Psylloidea</taxon>
        <taxon>Psyllidae</taxon>
        <taxon>Psyllinae</taxon>
        <taxon>Cacopsylla</taxon>
    </lineage>
</organism>
<dbReference type="EMBL" id="HBUF01339499">
    <property type="protein sequence ID" value="CAG6700654.1"/>
    <property type="molecule type" value="Transcribed_RNA"/>
</dbReference>
<reference evidence="1" key="1">
    <citation type="submission" date="2021-05" db="EMBL/GenBank/DDBJ databases">
        <authorList>
            <person name="Alioto T."/>
            <person name="Alioto T."/>
            <person name="Gomez Garrido J."/>
        </authorList>
    </citation>
    <scope>NUCLEOTIDE SEQUENCE</scope>
</reference>
<proteinExistence type="predicted"/>